<dbReference type="OrthoDB" id="3222453at2759"/>
<organism evidence="1 2">
    <name type="scientific">Moniliophthora roreri (strain MCA 2997)</name>
    <name type="common">Cocoa frosty pod rot fungus</name>
    <name type="synonym">Crinipellis roreri</name>
    <dbReference type="NCBI Taxonomy" id="1381753"/>
    <lineage>
        <taxon>Eukaryota</taxon>
        <taxon>Fungi</taxon>
        <taxon>Dikarya</taxon>
        <taxon>Basidiomycota</taxon>
        <taxon>Agaricomycotina</taxon>
        <taxon>Agaricomycetes</taxon>
        <taxon>Agaricomycetidae</taxon>
        <taxon>Agaricales</taxon>
        <taxon>Marasmiineae</taxon>
        <taxon>Marasmiaceae</taxon>
        <taxon>Moniliophthora</taxon>
    </lineage>
</organism>
<dbReference type="EMBL" id="AWSO01000269">
    <property type="protein sequence ID" value="ESK92630.1"/>
    <property type="molecule type" value="Genomic_DNA"/>
</dbReference>
<comment type="caution">
    <text evidence="1">The sequence shown here is derived from an EMBL/GenBank/DDBJ whole genome shotgun (WGS) entry which is preliminary data.</text>
</comment>
<dbReference type="Proteomes" id="UP000017559">
    <property type="component" value="Unassembled WGS sequence"/>
</dbReference>
<dbReference type="HOGENOM" id="CLU_021108_3_0_1"/>
<sequence length="554" mass="62106">MATVQGAHAFTMNTRDVNHVGGDMHTHYHNHSHPELPPQLDLNIHSEADLHTAPTRITYQPPIIHKSTDSPLPSSLRYSLLMFQEKQGYPFWCPEPNSQLPYEYRKKGLRIGDVGIVHHDRPFDFLFNITYPADHLINHRGVPAGFTQVPLEDLDINEVVKYRRDNSYVVHPTHAISRDMVSGVFPGEKHYEFTPTNHEGALLVLPKGSSSAALENKAVFRDYAKKHANEWFTYAKKRRGRMFPAGTKPSLYVITGWEKCASWGISSVFIPPYINPEAIKLTHDVAKDDGKFFTNEWRHVPRWDESRCGPDYWINGSTPKNQSVFARGFKISKRQKKTKVKVRDITATTVNVEKILDLPPGTSAGSSSYYSTSASGTSSNHGYGYSTGGYTHPMTLMNPEDDISISDSVNQEQLTFHPCDLINDFLHEAALNAGDIAISHDDDWISILDKGTTALEDMKSFFRTLCSNFDFFVDGDVIYIENSLVPRAQSNSFLTESPSQKLTGSAVEEEITVNLKAVEVLFPKENPSSSARTPLSFENLGVIQQEVPSSSLSI</sequence>
<proteinExistence type="predicted"/>
<accession>V2XJI5</accession>
<dbReference type="AlphaFoldDB" id="V2XJI5"/>
<evidence type="ECO:0000313" key="2">
    <source>
        <dbReference type="Proteomes" id="UP000017559"/>
    </source>
</evidence>
<evidence type="ECO:0000313" key="1">
    <source>
        <dbReference type="EMBL" id="ESK92630.1"/>
    </source>
</evidence>
<keyword evidence="2" id="KW-1185">Reference proteome</keyword>
<protein>
    <submittedName>
        <fullName evidence="1">Uncharacterized protein</fullName>
    </submittedName>
</protein>
<gene>
    <name evidence="1" type="ORF">Moror_4326</name>
</gene>
<name>V2XJI5_MONRO</name>
<dbReference type="KEGG" id="mrr:Moror_4326"/>
<reference evidence="1 2" key="1">
    <citation type="journal article" date="2014" name="BMC Genomics">
        <title>Genome and secretome analysis of the hemibiotrophic fungal pathogen, Moniliophthora roreri, which causes frosty pod rot disease of cacao: mechanisms of the biotrophic and necrotrophic phases.</title>
        <authorList>
            <person name="Meinhardt L.W."/>
            <person name="Costa G.G.L."/>
            <person name="Thomazella D.P.T."/>
            <person name="Teixeira P.J.P.L."/>
            <person name="Carazzolle M.F."/>
            <person name="Schuster S.C."/>
            <person name="Carlson J.E."/>
            <person name="Guiltinan M.J."/>
            <person name="Mieczkowski P."/>
            <person name="Farmer A."/>
            <person name="Ramaraj T."/>
            <person name="Crozier J."/>
            <person name="Davis R.E."/>
            <person name="Shao J."/>
            <person name="Melnick R.L."/>
            <person name="Pereira G.A.G."/>
            <person name="Bailey B.A."/>
        </authorList>
    </citation>
    <scope>NUCLEOTIDE SEQUENCE [LARGE SCALE GENOMIC DNA]</scope>
    <source>
        <strain evidence="1 2">MCA 2997</strain>
    </source>
</reference>